<dbReference type="Pfam" id="PF13344">
    <property type="entry name" value="Hydrolase_6"/>
    <property type="match status" value="1"/>
</dbReference>
<dbReference type="OrthoDB" id="413953at2759"/>
<feature type="binding site" evidence="2">
    <location>
        <position position="235"/>
    </location>
    <ligand>
        <name>Mg(2+)</name>
        <dbReference type="ChEBI" id="CHEBI:18420"/>
    </ligand>
</feature>
<keyword evidence="4" id="KW-1185">Reference proteome</keyword>
<accession>A0A1R2BXL2</accession>
<sequence>MLSALGRIDNFILESDGVIYAGEKLLENAQESINTLQNLGKTILYYPNSSTRSRESFKQKLSKFGIETETNKIFTPSYITAEYLKKYHPEINKVYVLGKEGLKEELQLAGLTIIEPDDFEEHTNASSEILKNFDINKEIGAVIVSFDESFSFKKVMLSSLLLERKDCLFIATNNSKYLVVEGKKYPGVGPLIAAISKVSNRSPDIITCRPNPMMTHLLTENLPEIDLSRTCIIGDSINTDLSFARNSGILSMLTLSGVTQPQELETVLTTDINFVIHSLGKIYQVLNR</sequence>
<dbReference type="NCBIfam" id="TIGR01460">
    <property type="entry name" value="HAD-SF-IIA"/>
    <property type="match status" value="1"/>
</dbReference>
<dbReference type="GO" id="GO:0005737">
    <property type="term" value="C:cytoplasm"/>
    <property type="evidence" value="ECO:0007669"/>
    <property type="project" value="TreeGrafter"/>
</dbReference>
<organism evidence="3 4">
    <name type="scientific">Stentor coeruleus</name>
    <dbReference type="NCBI Taxonomy" id="5963"/>
    <lineage>
        <taxon>Eukaryota</taxon>
        <taxon>Sar</taxon>
        <taxon>Alveolata</taxon>
        <taxon>Ciliophora</taxon>
        <taxon>Postciliodesmatophora</taxon>
        <taxon>Heterotrichea</taxon>
        <taxon>Heterotrichida</taxon>
        <taxon>Stentoridae</taxon>
        <taxon>Stentor</taxon>
    </lineage>
</organism>
<dbReference type="GO" id="GO:0016791">
    <property type="term" value="F:phosphatase activity"/>
    <property type="evidence" value="ECO:0007669"/>
    <property type="project" value="TreeGrafter"/>
</dbReference>
<feature type="active site" description="Proton donor" evidence="1">
    <location>
        <position position="16"/>
    </location>
</feature>
<evidence type="ECO:0000256" key="1">
    <source>
        <dbReference type="PIRSR" id="PIRSR000915-1"/>
    </source>
</evidence>
<dbReference type="PANTHER" id="PTHR19288">
    <property type="entry name" value="4-NITROPHENYLPHOSPHATASE-RELATED"/>
    <property type="match status" value="1"/>
</dbReference>
<gene>
    <name evidence="3" type="ORF">SteCoe_18199</name>
</gene>
<dbReference type="Pfam" id="PF13242">
    <property type="entry name" value="Hydrolase_like"/>
    <property type="match status" value="1"/>
</dbReference>
<comment type="cofactor">
    <cofactor evidence="2">
        <name>Mg(2+)</name>
        <dbReference type="ChEBI" id="CHEBI:18420"/>
    </cofactor>
    <text evidence="2">Divalent metal ions. Mg(2+) is the most effective.</text>
</comment>
<dbReference type="Gene3D" id="3.40.50.1000">
    <property type="entry name" value="HAD superfamily/HAD-like"/>
    <property type="match status" value="2"/>
</dbReference>
<evidence type="ECO:0008006" key="5">
    <source>
        <dbReference type="Google" id="ProtNLM"/>
    </source>
</evidence>
<evidence type="ECO:0000256" key="2">
    <source>
        <dbReference type="PIRSR" id="PIRSR000915-3"/>
    </source>
</evidence>
<evidence type="ECO:0000313" key="4">
    <source>
        <dbReference type="Proteomes" id="UP000187209"/>
    </source>
</evidence>
<keyword evidence="2" id="KW-0479">Metal-binding</keyword>
<dbReference type="InterPro" id="IPR036412">
    <property type="entry name" value="HAD-like_sf"/>
</dbReference>
<dbReference type="GO" id="GO:0046872">
    <property type="term" value="F:metal ion binding"/>
    <property type="evidence" value="ECO:0007669"/>
    <property type="project" value="UniProtKB-KW"/>
</dbReference>
<protein>
    <recommendedName>
        <fullName evidence="5">4-nitrophenylphosphatase</fullName>
    </recommendedName>
</protein>
<proteinExistence type="predicted"/>
<dbReference type="EMBL" id="MPUH01000384">
    <property type="protein sequence ID" value="OMJ81347.1"/>
    <property type="molecule type" value="Genomic_DNA"/>
</dbReference>
<evidence type="ECO:0000313" key="3">
    <source>
        <dbReference type="EMBL" id="OMJ81347.1"/>
    </source>
</evidence>
<comment type="caution">
    <text evidence="3">The sequence shown here is derived from an EMBL/GenBank/DDBJ whole genome shotgun (WGS) entry which is preliminary data.</text>
</comment>
<name>A0A1R2BXL2_9CILI</name>
<dbReference type="Proteomes" id="UP000187209">
    <property type="component" value="Unassembled WGS sequence"/>
</dbReference>
<dbReference type="PANTHER" id="PTHR19288:SF46">
    <property type="entry name" value="HALOACID DEHALOGENASE-LIKE HYDROLASE DOMAIN-CONTAINING PROTEIN 2"/>
    <property type="match status" value="1"/>
</dbReference>
<dbReference type="AlphaFoldDB" id="A0A1R2BXL2"/>
<dbReference type="InterPro" id="IPR023214">
    <property type="entry name" value="HAD_sf"/>
</dbReference>
<reference evidence="3 4" key="1">
    <citation type="submission" date="2016-11" db="EMBL/GenBank/DDBJ databases">
        <title>The macronuclear genome of Stentor coeruleus: a giant cell with tiny introns.</title>
        <authorList>
            <person name="Slabodnick M."/>
            <person name="Ruby J.G."/>
            <person name="Reiff S.B."/>
            <person name="Swart E.C."/>
            <person name="Gosai S."/>
            <person name="Prabakaran S."/>
            <person name="Witkowska E."/>
            <person name="Larue G.E."/>
            <person name="Fisher S."/>
            <person name="Freeman R.M."/>
            <person name="Gunawardena J."/>
            <person name="Chu W."/>
            <person name="Stover N.A."/>
            <person name="Gregory B.D."/>
            <person name="Nowacki M."/>
            <person name="Derisi J."/>
            <person name="Roy S.W."/>
            <person name="Marshall W.F."/>
            <person name="Sood P."/>
        </authorList>
    </citation>
    <scope>NUCLEOTIDE SEQUENCE [LARGE SCALE GENOMIC DNA]</scope>
    <source>
        <strain evidence="3">WM001</strain>
    </source>
</reference>
<dbReference type="InterPro" id="IPR006357">
    <property type="entry name" value="HAD-SF_hydro_IIA"/>
</dbReference>
<keyword evidence="2" id="KW-0460">Magnesium</keyword>
<dbReference type="PIRSF" id="PIRSF000915">
    <property type="entry name" value="PGP-type_phosphatase"/>
    <property type="match status" value="1"/>
</dbReference>
<dbReference type="SUPFAM" id="SSF56784">
    <property type="entry name" value="HAD-like"/>
    <property type="match status" value="1"/>
</dbReference>
<feature type="binding site" evidence="2">
    <location>
        <position position="16"/>
    </location>
    <ligand>
        <name>Mg(2+)</name>
        <dbReference type="ChEBI" id="CHEBI:18420"/>
    </ligand>
</feature>